<gene>
    <name evidence="1" type="ORF">DV706_04210</name>
</gene>
<evidence type="ECO:0000313" key="1">
    <source>
        <dbReference type="EMBL" id="QCC53760.1"/>
    </source>
</evidence>
<sequence>MPELDRYLWAIGHIHRRRLLLQLLETPMVHTSELNMSEGEKKLLLAEVKHAHLPKLADHDVIDWNPESNRVTRGSNFDEVEPLLELLDSNRERLPDGWV</sequence>
<name>A0A4D6HIY1_9EURY</name>
<dbReference type="GeneID" id="39850440"/>
<organism evidence="1 2">
    <name type="scientific">Natronorubrum bangense</name>
    <dbReference type="NCBI Taxonomy" id="61858"/>
    <lineage>
        <taxon>Archaea</taxon>
        <taxon>Methanobacteriati</taxon>
        <taxon>Methanobacteriota</taxon>
        <taxon>Stenosarchaea group</taxon>
        <taxon>Halobacteria</taxon>
        <taxon>Halobacteriales</taxon>
        <taxon>Natrialbaceae</taxon>
        <taxon>Natronorubrum</taxon>
    </lineage>
</organism>
<dbReference type="EMBL" id="CP031305">
    <property type="protein sequence ID" value="QCC53760.1"/>
    <property type="molecule type" value="Genomic_DNA"/>
</dbReference>
<proteinExistence type="predicted"/>
<dbReference type="AlphaFoldDB" id="A0A4D6HIY1"/>
<accession>A0A4D6HIY1</accession>
<dbReference type="RefSeq" id="WP_006066385.1">
    <property type="nucleotide sequence ID" value="NZ_CP031305.1"/>
</dbReference>
<protein>
    <submittedName>
        <fullName evidence="1">Transcriptional regulator</fullName>
    </submittedName>
</protein>
<reference evidence="1 2" key="1">
    <citation type="journal article" date="2019" name="Nat. Commun.">
        <title>A new type of DNA phosphorothioation-based antiviral system in archaea.</title>
        <authorList>
            <person name="Xiong L."/>
            <person name="Liu S."/>
            <person name="Chen S."/>
            <person name="Xiao Y."/>
            <person name="Zhu B."/>
            <person name="Gao Y."/>
            <person name="Zhang Y."/>
            <person name="Chen B."/>
            <person name="Luo J."/>
            <person name="Deng Z."/>
            <person name="Chen X."/>
            <person name="Wang L."/>
            <person name="Chen S."/>
        </authorList>
    </citation>
    <scope>NUCLEOTIDE SEQUENCE [LARGE SCALE GENOMIC DNA]</scope>
    <source>
        <strain evidence="1 2">JCM 10635</strain>
    </source>
</reference>
<dbReference type="KEGG" id="nbg:DV706_04210"/>
<evidence type="ECO:0000313" key="2">
    <source>
        <dbReference type="Proteomes" id="UP000296822"/>
    </source>
</evidence>
<dbReference type="Proteomes" id="UP000296822">
    <property type="component" value="Chromosome"/>
</dbReference>